<proteinExistence type="predicted"/>
<dbReference type="EMBL" id="CACVKT020004780">
    <property type="protein sequence ID" value="CAC5391538.1"/>
    <property type="molecule type" value="Genomic_DNA"/>
</dbReference>
<evidence type="ECO:0000313" key="4">
    <source>
        <dbReference type="Proteomes" id="UP000507470"/>
    </source>
</evidence>
<protein>
    <submittedName>
        <fullName evidence="3">Uncharacterized protein</fullName>
    </submittedName>
</protein>
<keyword evidence="2" id="KW-1133">Transmembrane helix</keyword>
<feature type="transmembrane region" description="Helical" evidence="2">
    <location>
        <begin position="193"/>
        <end position="215"/>
    </location>
</feature>
<organism evidence="3 4">
    <name type="scientific">Mytilus coruscus</name>
    <name type="common">Sea mussel</name>
    <dbReference type="NCBI Taxonomy" id="42192"/>
    <lineage>
        <taxon>Eukaryota</taxon>
        <taxon>Metazoa</taxon>
        <taxon>Spiralia</taxon>
        <taxon>Lophotrochozoa</taxon>
        <taxon>Mollusca</taxon>
        <taxon>Bivalvia</taxon>
        <taxon>Autobranchia</taxon>
        <taxon>Pteriomorphia</taxon>
        <taxon>Mytilida</taxon>
        <taxon>Mytiloidea</taxon>
        <taxon>Mytilidae</taxon>
        <taxon>Mytilinae</taxon>
        <taxon>Mytilus</taxon>
    </lineage>
</organism>
<dbReference type="AlphaFoldDB" id="A0A6J8C563"/>
<keyword evidence="2" id="KW-0812">Transmembrane</keyword>
<reference evidence="3 4" key="1">
    <citation type="submission" date="2020-06" db="EMBL/GenBank/DDBJ databases">
        <authorList>
            <person name="Li R."/>
            <person name="Bekaert M."/>
        </authorList>
    </citation>
    <scope>NUCLEOTIDE SEQUENCE [LARGE SCALE GENOMIC DNA]</scope>
    <source>
        <strain evidence="4">wild</strain>
    </source>
</reference>
<keyword evidence="4" id="KW-1185">Reference proteome</keyword>
<dbReference type="OrthoDB" id="6171695at2759"/>
<name>A0A6J8C563_MYTCO</name>
<feature type="region of interest" description="Disordered" evidence="1">
    <location>
        <begin position="168"/>
        <end position="188"/>
    </location>
</feature>
<gene>
    <name evidence="3" type="ORF">MCOR_26547</name>
</gene>
<evidence type="ECO:0000256" key="1">
    <source>
        <dbReference type="SAM" id="MobiDB-lite"/>
    </source>
</evidence>
<evidence type="ECO:0000313" key="3">
    <source>
        <dbReference type="EMBL" id="CAC5391538.1"/>
    </source>
</evidence>
<feature type="compositionally biased region" description="Basic and acidic residues" evidence="1">
    <location>
        <begin position="177"/>
        <end position="188"/>
    </location>
</feature>
<sequence length="237" mass="27369">MISFKRLLAMSVMLYTLKVLFYSTLLVRENNEKDHLYIVPKTEFTIDTTEHNGTVSRILNCKANMRPFDNSAEFIFNNVSREHIAIVDNICITKDHRKCNSFYCGCNQTLNEFRVNFTMTDLRVGQILGCQMRFLNEDTGDVTKIFISKRFNGTDFKPLELNIKMNKKENNTVNTTTDKKDQPKSEKRMSDRGILITSGCIAVFVVISGIIAIYLHRLRKREESQQQGELHAMMGMT</sequence>
<evidence type="ECO:0000256" key="2">
    <source>
        <dbReference type="SAM" id="Phobius"/>
    </source>
</evidence>
<accession>A0A6J8C563</accession>
<keyword evidence="2" id="KW-0472">Membrane</keyword>
<dbReference type="Proteomes" id="UP000507470">
    <property type="component" value="Unassembled WGS sequence"/>
</dbReference>